<dbReference type="RefSeq" id="XP_005715568.1">
    <property type="nucleotide sequence ID" value="XM_005715511.1"/>
</dbReference>
<protein>
    <recommendedName>
        <fullName evidence="3 5">glucose-6-phosphate 1-epimerase</fullName>
        <ecNumber evidence="3 5">5.1.3.15</ecNumber>
    </recommendedName>
</protein>
<evidence type="ECO:0000256" key="4">
    <source>
        <dbReference type="ARBA" id="ARBA00023235"/>
    </source>
</evidence>
<dbReference type="STRING" id="2769.R7QCE7"/>
<dbReference type="GO" id="GO:0030246">
    <property type="term" value="F:carbohydrate binding"/>
    <property type="evidence" value="ECO:0007669"/>
    <property type="project" value="UniProtKB-UniRule"/>
</dbReference>
<dbReference type="GO" id="GO:0047938">
    <property type="term" value="F:glucose-6-phosphate 1-epimerase activity"/>
    <property type="evidence" value="ECO:0007669"/>
    <property type="project" value="UniProtKB-UniRule"/>
</dbReference>
<dbReference type="Pfam" id="PF01263">
    <property type="entry name" value="Aldose_epim"/>
    <property type="match status" value="1"/>
</dbReference>
<dbReference type="PANTHER" id="PTHR11122">
    <property type="entry name" value="APOSPORY-ASSOCIATED PROTEIN C-RELATED"/>
    <property type="match status" value="1"/>
</dbReference>
<keyword evidence="4 5" id="KW-0413">Isomerase</keyword>
<dbReference type="OMA" id="HPNDSHG"/>
<comment type="similarity">
    <text evidence="2 5">Belongs to the glucose-6-phosphate 1-epimerase family.</text>
</comment>
<proteinExistence type="inferred from homology"/>
<dbReference type="GeneID" id="17323284"/>
<dbReference type="InterPro" id="IPR011013">
    <property type="entry name" value="Gal_mutarotase_sf_dom"/>
</dbReference>
<reference evidence="9" key="1">
    <citation type="journal article" date="2013" name="Proc. Natl. Acad. Sci. U.S.A.">
        <title>Genome structure and metabolic features in the red seaweed Chondrus crispus shed light on evolution of the Archaeplastida.</title>
        <authorList>
            <person name="Collen J."/>
            <person name="Porcel B."/>
            <person name="Carre W."/>
            <person name="Ball S.G."/>
            <person name="Chaparro C."/>
            <person name="Tonon T."/>
            <person name="Barbeyron T."/>
            <person name="Michel G."/>
            <person name="Noel B."/>
            <person name="Valentin K."/>
            <person name="Elias M."/>
            <person name="Artiguenave F."/>
            <person name="Arun A."/>
            <person name="Aury J.M."/>
            <person name="Barbosa-Neto J.F."/>
            <person name="Bothwell J.H."/>
            <person name="Bouget F.Y."/>
            <person name="Brillet L."/>
            <person name="Cabello-Hurtado F."/>
            <person name="Capella-Gutierrez S."/>
            <person name="Charrier B."/>
            <person name="Cladiere L."/>
            <person name="Cock J.M."/>
            <person name="Coelho S.M."/>
            <person name="Colleoni C."/>
            <person name="Czjzek M."/>
            <person name="Da Silva C."/>
            <person name="Delage L."/>
            <person name="Denoeud F."/>
            <person name="Deschamps P."/>
            <person name="Dittami S.M."/>
            <person name="Gabaldon T."/>
            <person name="Gachon C.M."/>
            <person name="Groisillier A."/>
            <person name="Herve C."/>
            <person name="Jabbari K."/>
            <person name="Katinka M."/>
            <person name="Kloareg B."/>
            <person name="Kowalczyk N."/>
            <person name="Labadie K."/>
            <person name="Leblanc C."/>
            <person name="Lopez P.J."/>
            <person name="McLachlan D.H."/>
            <person name="Meslet-Cladiere L."/>
            <person name="Moustafa A."/>
            <person name="Nehr Z."/>
            <person name="Nyvall Collen P."/>
            <person name="Panaud O."/>
            <person name="Partensky F."/>
            <person name="Poulain J."/>
            <person name="Rensing S.A."/>
            <person name="Rousvoal S."/>
            <person name="Samson G."/>
            <person name="Symeonidi A."/>
            <person name="Weissenbach J."/>
            <person name="Zambounis A."/>
            <person name="Wincker P."/>
            <person name="Boyen C."/>
        </authorList>
    </citation>
    <scope>NUCLEOTIDE SEQUENCE [LARGE SCALE GENOMIC DNA]</scope>
    <source>
        <strain evidence="9">cv. Stackhouse</strain>
    </source>
</reference>
<organism evidence="8 9">
    <name type="scientific">Chondrus crispus</name>
    <name type="common">Carrageen Irish moss</name>
    <name type="synonym">Polymorpha crispa</name>
    <dbReference type="NCBI Taxonomy" id="2769"/>
    <lineage>
        <taxon>Eukaryota</taxon>
        <taxon>Rhodophyta</taxon>
        <taxon>Florideophyceae</taxon>
        <taxon>Rhodymeniophycidae</taxon>
        <taxon>Gigartinales</taxon>
        <taxon>Gigartinaceae</taxon>
        <taxon>Chondrus</taxon>
    </lineage>
</organism>
<dbReference type="PhylomeDB" id="R7QCE7"/>
<evidence type="ECO:0000256" key="2">
    <source>
        <dbReference type="ARBA" id="ARBA00005866"/>
    </source>
</evidence>
<feature type="binding site" evidence="7">
    <location>
        <position position="68"/>
    </location>
    <ligand>
        <name>substrate</name>
    </ligand>
</feature>
<dbReference type="CDD" id="cd09020">
    <property type="entry name" value="D-hex-6-P-epi_like"/>
    <property type="match status" value="1"/>
</dbReference>
<evidence type="ECO:0000313" key="8">
    <source>
        <dbReference type="EMBL" id="CDF35749.1"/>
    </source>
</evidence>
<feature type="active site" evidence="6">
    <location>
        <position position="148"/>
    </location>
</feature>
<dbReference type="GO" id="GO:0005737">
    <property type="term" value="C:cytoplasm"/>
    <property type="evidence" value="ECO:0007669"/>
    <property type="project" value="TreeGrafter"/>
</dbReference>
<evidence type="ECO:0000256" key="3">
    <source>
        <dbReference type="ARBA" id="ARBA00012083"/>
    </source>
</evidence>
<name>R7QCE7_CHOCR</name>
<sequence>MNTTTLSADGQSALVVHHFGAHVTSWKNAAGREMIYTSPTAIYDGSKAIRGGIPVCFPQFAKKGPLRQHGFARNMIWSLDQAFEQKSGAAARLVLADTDETRNSEWPHSFQLALIITLASDGNSIALDMSVTNKNTNGEAFSFTMALHSYFTCDPQITTLHGFDGLSYEDNTETNLASKIKSQAGKVGFGKEVDRVYFDAPDRIDLSTANLAIYKKNMPEAVVWNPHVEKAAALSDMPDDGWKHFLCIEPARVATPAVVEPNNFWTCSLELKSVI</sequence>
<dbReference type="Gene3D" id="2.70.98.10">
    <property type="match status" value="1"/>
</dbReference>
<feature type="active site" evidence="6">
    <location>
        <position position="249"/>
    </location>
</feature>
<dbReference type="EC" id="5.1.3.15" evidence="3 5"/>
<dbReference type="PANTHER" id="PTHR11122:SF13">
    <property type="entry name" value="GLUCOSE-6-PHOSPHATE 1-EPIMERASE"/>
    <property type="match status" value="1"/>
</dbReference>
<dbReference type="Gramene" id="CDF35749">
    <property type="protein sequence ID" value="CDF35749"/>
    <property type="gene ID" value="CHC_T00004205001"/>
</dbReference>
<dbReference type="EMBL" id="HG001744">
    <property type="protein sequence ID" value="CDF35749.1"/>
    <property type="molecule type" value="Genomic_DNA"/>
</dbReference>
<dbReference type="GO" id="GO:0005975">
    <property type="term" value="P:carbohydrate metabolic process"/>
    <property type="evidence" value="ECO:0007669"/>
    <property type="project" value="InterPro"/>
</dbReference>
<gene>
    <name evidence="8" type="ORF">CHC_T00004205001</name>
</gene>
<evidence type="ECO:0000256" key="7">
    <source>
        <dbReference type="PIRSR" id="PIRSR016020-2"/>
    </source>
</evidence>
<dbReference type="InterPro" id="IPR008183">
    <property type="entry name" value="Aldose_1/G6P_1-epimerase"/>
</dbReference>
<dbReference type="AlphaFoldDB" id="R7QCE7"/>
<evidence type="ECO:0000313" key="9">
    <source>
        <dbReference type="Proteomes" id="UP000012073"/>
    </source>
</evidence>
<dbReference type="KEGG" id="ccp:CHC_T00004205001"/>
<keyword evidence="9" id="KW-1185">Reference proteome</keyword>
<dbReference type="InterPro" id="IPR014718">
    <property type="entry name" value="GH-type_carb-bd"/>
</dbReference>
<evidence type="ECO:0000256" key="5">
    <source>
        <dbReference type="PIRNR" id="PIRNR016020"/>
    </source>
</evidence>
<evidence type="ECO:0000256" key="1">
    <source>
        <dbReference type="ARBA" id="ARBA00001096"/>
    </source>
</evidence>
<dbReference type="Proteomes" id="UP000012073">
    <property type="component" value="Unassembled WGS sequence"/>
</dbReference>
<dbReference type="PIRSF" id="PIRSF016020">
    <property type="entry name" value="PHexose_mutarotase"/>
    <property type="match status" value="1"/>
</dbReference>
<evidence type="ECO:0000256" key="6">
    <source>
        <dbReference type="PIRSR" id="PIRSR016020-1"/>
    </source>
</evidence>
<feature type="binding site" evidence="7">
    <location>
        <position position="73"/>
    </location>
    <ligand>
        <name>substrate</name>
    </ligand>
</feature>
<accession>R7QCE7</accession>
<feature type="binding site" evidence="7">
    <location>
        <position position="50"/>
    </location>
    <ligand>
        <name>substrate</name>
    </ligand>
</feature>
<comment type="catalytic activity">
    <reaction evidence="1">
        <text>alpha-D-glucose 6-phosphate = beta-D-glucose 6-phosphate</text>
        <dbReference type="Rhea" id="RHEA:16249"/>
        <dbReference type="ChEBI" id="CHEBI:58225"/>
        <dbReference type="ChEBI" id="CHEBI:58247"/>
        <dbReference type="EC" id="5.1.3.15"/>
    </reaction>
</comment>
<dbReference type="OrthoDB" id="1659429at2759"/>
<dbReference type="InterPro" id="IPR025532">
    <property type="entry name" value="G6P_1-epimerase"/>
</dbReference>
<dbReference type="SUPFAM" id="SSF74650">
    <property type="entry name" value="Galactose mutarotase-like"/>
    <property type="match status" value="1"/>
</dbReference>